<sequence length="1010" mass="114286">MPPKKGKKSKKQDEWDSEGEEEKVMGESDGEGGTAGQKKGRKKKGKGKNEASDEEEQVKVEPEDKKKGKKKKGKGKHEASEDEESVKTVPADGEDKKGKKKKGRGKNDVSDVEENVKIIPVENEDKKGKKKKGRGKNDASDDDDAKPASVDTKKGKKKKGRGKNDMSDEDVRSVDVDDKKGKKGKGRGKNEASDEDEPSIKKSEAQKKGKKKKGKAKEDWSDSDKDVEDITNPAGESDDETPREKPSTKLTKKKKDKKKKGKRDDWTDDEDDDDKLVEKMKNMDLENGTDEDEIISKQSINLKKQKKKRERKKIQEEEEDEEADAEDEDDDTEEKEKEVEVKKKVEEEVAEPMVITPPSTPSKEAAPPPVEESSEEEEEEDEESEEARQKKKLQEEKEALKKLSHKERKKMKQQLEYERQMETMLKKGGHGTSSLDDTFAVSQAEKSDKQQSQLENAVDIKIENFSISAKGKALFTNASLLIANGRRYGLVGPNGHGKTTLLRHIQSRILNIPPNIDVLYCEQEVIADNTPAIDVVLQADEKRLELLKEKDQLEADMKKKNKEVDMDHLQEIYDELQAIGADKAEPKARRILAGLGFTREMQGRATKNFSGGWRMRVSLARALFMEPTLLMLDEPTNHLDLNAVIWLDNYLQGWKKTLLVVSHDQSFLDNVCTDIIHLDQHKLYYYKGNYSMFKKMLVQKRKEQAKAYEKQEKRIKEMKASGASKKQAEKKTKEVLTRKQEKNRSKNKKEEDESGPVELLERPQEYVVKFNFPEPPPLQPPILGLYNVCFNYEGHKPLFKAVDFGIDMETRIAIVGPNGVGKSTFLKLLLGELSPTSGEVRRNHRLKIGRYDQHSGEHLTAEESPSEYLMRLFNLQYEKARKALGTFGLSSHAHTIKNKDLSGGQKARVALAELCLSSPDILILDEPTNNLDIESIDALAEAIADYKGGVIIVSHDERLIRETDCNLWVIEDQTINEIDGGFDEYRKELLEELGEEINNPSISAHNAADL</sequence>
<dbReference type="Gene3D" id="3.40.50.300">
    <property type="entry name" value="P-loop containing nucleotide triphosphate hydrolases"/>
    <property type="match status" value="2"/>
</dbReference>
<dbReference type="EMBL" id="JARKIK010000045">
    <property type="protein sequence ID" value="KAK8735910.1"/>
    <property type="molecule type" value="Genomic_DNA"/>
</dbReference>
<evidence type="ECO:0000256" key="4">
    <source>
        <dbReference type="ARBA" id="ARBA00011054"/>
    </source>
</evidence>
<dbReference type="GO" id="GO:0005737">
    <property type="term" value="C:cytoplasm"/>
    <property type="evidence" value="ECO:0007669"/>
    <property type="project" value="UniProtKB-SubCell"/>
</dbReference>
<feature type="compositionally biased region" description="Acidic residues" evidence="14">
    <location>
        <begin position="372"/>
        <end position="385"/>
    </location>
</feature>
<keyword evidence="11" id="KW-0539">Nucleus</keyword>
<dbReference type="AlphaFoldDB" id="A0AAW0X8E3"/>
<evidence type="ECO:0000256" key="12">
    <source>
        <dbReference type="ARBA" id="ARBA00073921"/>
    </source>
</evidence>
<reference evidence="16 17" key="1">
    <citation type="journal article" date="2024" name="BMC Genomics">
        <title>Genome assembly of redclaw crayfish (Cherax quadricarinatus) provides insights into its immune adaptation and hypoxia tolerance.</title>
        <authorList>
            <person name="Liu Z."/>
            <person name="Zheng J."/>
            <person name="Li H."/>
            <person name="Fang K."/>
            <person name="Wang S."/>
            <person name="He J."/>
            <person name="Zhou D."/>
            <person name="Weng S."/>
            <person name="Chi M."/>
            <person name="Gu Z."/>
            <person name="He J."/>
            <person name="Li F."/>
            <person name="Wang M."/>
        </authorList>
    </citation>
    <scope>NUCLEOTIDE SEQUENCE [LARGE SCALE GENOMIC DNA]</scope>
    <source>
        <strain evidence="16">ZL_2023a</strain>
    </source>
</reference>
<keyword evidence="7" id="KW-0677">Repeat</keyword>
<feature type="coiled-coil region" evidence="13">
    <location>
        <begin position="536"/>
        <end position="579"/>
    </location>
</feature>
<feature type="compositionally biased region" description="Basic residues" evidence="14">
    <location>
        <begin position="1"/>
        <end position="10"/>
    </location>
</feature>
<evidence type="ECO:0000256" key="8">
    <source>
        <dbReference type="ARBA" id="ARBA00022741"/>
    </source>
</evidence>
<feature type="compositionally biased region" description="Acidic residues" evidence="14">
    <location>
        <begin position="266"/>
        <end position="275"/>
    </location>
</feature>
<keyword evidence="5" id="KW-0963">Cytoplasm</keyword>
<feature type="compositionally biased region" description="Basic residues" evidence="14">
    <location>
        <begin position="250"/>
        <end position="261"/>
    </location>
</feature>
<feature type="region of interest" description="Disordered" evidence="14">
    <location>
        <begin position="1"/>
        <end position="395"/>
    </location>
</feature>
<keyword evidence="17" id="KW-1185">Reference proteome</keyword>
<dbReference type="InterPro" id="IPR050611">
    <property type="entry name" value="ABCF"/>
</dbReference>
<dbReference type="PROSITE" id="PS50893">
    <property type="entry name" value="ABC_TRANSPORTER_2"/>
    <property type="match status" value="2"/>
</dbReference>
<comment type="similarity">
    <text evidence="4">Belongs to the ABC transporter superfamily. ABCF family. EF3 subfamily.</text>
</comment>
<dbReference type="SUPFAM" id="SSF52540">
    <property type="entry name" value="P-loop containing nucleoside triphosphate hydrolases"/>
    <property type="match status" value="2"/>
</dbReference>
<feature type="compositionally biased region" description="Basic residues" evidence="14">
    <location>
        <begin position="303"/>
        <end position="312"/>
    </location>
</feature>
<evidence type="ECO:0000256" key="1">
    <source>
        <dbReference type="ARBA" id="ARBA00004259"/>
    </source>
</evidence>
<dbReference type="FunFam" id="3.40.50.300:FF:000471">
    <property type="entry name" value="ATP-binding cassette, sub-family F (GCN20), member 1"/>
    <property type="match status" value="1"/>
</dbReference>
<evidence type="ECO:0000256" key="11">
    <source>
        <dbReference type="ARBA" id="ARBA00023242"/>
    </source>
</evidence>
<evidence type="ECO:0000313" key="17">
    <source>
        <dbReference type="Proteomes" id="UP001445076"/>
    </source>
</evidence>
<dbReference type="SMART" id="SM00382">
    <property type="entry name" value="AAA"/>
    <property type="match status" value="2"/>
</dbReference>
<feature type="region of interest" description="Disordered" evidence="14">
    <location>
        <begin position="709"/>
        <end position="758"/>
    </location>
</feature>
<keyword evidence="6" id="KW-0597">Phosphoprotein</keyword>
<evidence type="ECO:0000256" key="7">
    <source>
        <dbReference type="ARBA" id="ARBA00022737"/>
    </source>
</evidence>
<evidence type="ECO:0000256" key="2">
    <source>
        <dbReference type="ARBA" id="ARBA00004496"/>
    </source>
</evidence>
<proteinExistence type="inferred from homology"/>
<dbReference type="FunFam" id="3.40.50.300:FF:000472">
    <property type="entry name" value="ATP-binding cassette, sub-family F (GCN20), member 1"/>
    <property type="match status" value="1"/>
</dbReference>
<feature type="compositionally biased region" description="Basic and acidic residues" evidence="14">
    <location>
        <begin position="334"/>
        <end position="347"/>
    </location>
</feature>
<feature type="compositionally biased region" description="Acidic residues" evidence="14">
    <location>
        <begin position="316"/>
        <end position="333"/>
    </location>
</feature>
<dbReference type="Pfam" id="PF00005">
    <property type="entry name" value="ABC_tran"/>
    <property type="match status" value="2"/>
</dbReference>
<dbReference type="InterPro" id="IPR032781">
    <property type="entry name" value="ABC_tran_Xtn"/>
</dbReference>
<organism evidence="16 17">
    <name type="scientific">Cherax quadricarinatus</name>
    <name type="common">Australian red claw crayfish</name>
    <dbReference type="NCBI Taxonomy" id="27406"/>
    <lineage>
        <taxon>Eukaryota</taxon>
        <taxon>Metazoa</taxon>
        <taxon>Ecdysozoa</taxon>
        <taxon>Arthropoda</taxon>
        <taxon>Crustacea</taxon>
        <taxon>Multicrustacea</taxon>
        <taxon>Malacostraca</taxon>
        <taxon>Eumalacostraca</taxon>
        <taxon>Eucarida</taxon>
        <taxon>Decapoda</taxon>
        <taxon>Pleocyemata</taxon>
        <taxon>Astacidea</taxon>
        <taxon>Parastacoidea</taxon>
        <taxon>Parastacidae</taxon>
        <taxon>Cherax</taxon>
    </lineage>
</organism>
<feature type="compositionally biased region" description="Basic and acidic residues" evidence="14">
    <location>
        <begin position="162"/>
        <end position="180"/>
    </location>
</feature>
<dbReference type="GO" id="GO:0005635">
    <property type="term" value="C:nuclear envelope"/>
    <property type="evidence" value="ECO:0007669"/>
    <property type="project" value="UniProtKB-SubCell"/>
</dbReference>
<comment type="caution">
    <text evidence="16">The sequence shown here is derived from an EMBL/GenBank/DDBJ whole genome shotgun (WGS) entry which is preliminary data.</text>
</comment>
<evidence type="ECO:0000256" key="14">
    <source>
        <dbReference type="SAM" id="MobiDB-lite"/>
    </source>
</evidence>
<dbReference type="GO" id="GO:0005524">
    <property type="term" value="F:ATP binding"/>
    <property type="evidence" value="ECO:0007669"/>
    <property type="project" value="UniProtKB-KW"/>
</dbReference>
<dbReference type="PROSITE" id="PS00211">
    <property type="entry name" value="ABC_TRANSPORTER_1"/>
    <property type="match status" value="1"/>
</dbReference>
<comment type="subcellular location">
    <subcellularLocation>
        <location evidence="2">Cytoplasm</location>
    </subcellularLocation>
    <subcellularLocation>
        <location evidence="1">Nucleus envelope</location>
    </subcellularLocation>
    <subcellularLocation>
        <location evidence="3">Nucleus</location>
        <location evidence="3">Nucleoplasm</location>
    </subcellularLocation>
</comment>
<evidence type="ECO:0000256" key="3">
    <source>
        <dbReference type="ARBA" id="ARBA00004642"/>
    </source>
</evidence>
<dbReference type="GO" id="GO:0016887">
    <property type="term" value="F:ATP hydrolysis activity"/>
    <property type="evidence" value="ECO:0007669"/>
    <property type="project" value="InterPro"/>
</dbReference>
<feature type="compositionally biased region" description="Basic and acidic residues" evidence="14">
    <location>
        <begin position="188"/>
        <end position="207"/>
    </location>
</feature>
<evidence type="ECO:0000259" key="15">
    <source>
        <dbReference type="PROSITE" id="PS50893"/>
    </source>
</evidence>
<evidence type="ECO:0000313" key="16">
    <source>
        <dbReference type="EMBL" id="KAK8735910.1"/>
    </source>
</evidence>
<gene>
    <name evidence="16" type="ORF">OTU49_005118</name>
</gene>
<protein>
    <recommendedName>
        <fullName evidence="12">ATP-binding cassette sub-family F member 1</fullName>
    </recommendedName>
</protein>
<feature type="compositionally biased region" description="Basic and acidic residues" evidence="14">
    <location>
        <begin position="709"/>
        <end position="719"/>
    </location>
</feature>
<dbReference type="InterPro" id="IPR017871">
    <property type="entry name" value="ABC_transporter-like_CS"/>
</dbReference>
<feature type="domain" description="ABC transporter" evidence="15">
    <location>
        <begin position="460"/>
        <end position="705"/>
    </location>
</feature>
<dbReference type="NCBIfam" id="NF000355">
    <property type="entry name" value="ribo_prot_ABC_F"/>
    <property type="match status" value="1"/>
</dbReference>
<evidence type="ECO:0000256" key="10">
    <source>
        <dbReference type="ARBA" id="ARBA00023159"/>
    </source>
</evidence>
<feature type="compositionally biased region" description="Basic and acidic residues" evidence="14">
    <location>
        <begin position="386"/>
        <end position="395"/>
    </location>
</feature>
<evidence type="ECO:0000256" key="9">
    <source>
        <dbReference type="ARBA" id="ARBA00022840"/>
    </source>
</evidence>
<keyword evidence="8" id="KW-0547">Nucleotide-binding</keyword>
<dbReference type="InterPro" id="IPR003439">
    <property type="entry name" value="ABC_transporter-like_ATP-bd"/>
</dbReference>
<evidence type="ECO:0000256" key="5">
    <source>
        <dbReference type="ARBA" id="ARBA00022490"/>
    </source>
</evidence>
<keyword evidence="9" id="KW-0067">ATP-binding</keyword>
<dbReference type="Proteomes" id="UP001445076">
    <property type="component" value="Unassembled WGS sequence"/>
</dbReference>
<feature type="compositionally biased region" description="Basic and acidic residues" evidence="14">
    <location>
        <begin position="47"/>
        <end position="66"/>
    </location>
</feature>
<dbReference type="PANTHER" id="PTHR19211">
    <property type="entry name" value="ATP-BINDING TRANSPORT PROTEIN-RELATED"/>
    <property type="match status" value="1"/>
</dbReference>
<evidence type="ECO:0000256" key="6">
    <source>
        <dbReference type="ARBA" id="ARBA00022553"/>
    </source>
</evidence>
<dbReference type="CDD" id="cd03221">
    <property type="entry name" value="ABCF_EF-3"/>
    <property type="match status" value="2"/>
</dbReference>
<dbReference type="Pfam" id="PF12848">
    <property type="entry name" value="ABC_tran_Xtn"/>
    <property type="match status" value="1"/>
</dbReference>
<feature type="domain" description="ABC transporter" evidence="15">
    <location>
        <begin position="783"/>
        <end position="997"/>
    </location>
</feature>
<dbReference type="InterPro" id="IPR003593">
    <property type="entry name" value="AAA+_ATPase"/>
</dbReference>
<name>A0AAW0X8E3_CHEQU</name>
<dbReference type="PANTHER" id="PTHR19211:SF14">
    <property type="entry name" value="ATP-BINDING CASSETTE SUB-FAMILY F MEMBER 1"/>
    <property type="match status" value="1"/>
</dbReference>
<keyword evidence="13" id="KW-0175">Coiled coil</keyword>
<accession>A0AAW0X8E3</accession>
<dbReference type="InterPro" id="IPR027417">
    <property type="entry name" value="P-loop_NTPase"/>
</dbReference>
<keyword evidence="10" id="KW-0010">Activator</keyword>
<feature type="compositionally biased region" description="Basic and acidic residues" evidence="14">
    <location>
        <begin position="726"/>
        <end position="751"/>
    </location>
</feature>
<evidence type="ECO:0000256" key="13">
    <source>
        <dbReference type="SAM" id="Coils"/>
    </source>
</evidence>
<dbReference type="GO" id="GO:0005654">
    <property type="term" value="C:nucleoplasm"/>
    <property type="evidence" value="ECO:0007669"/>
    <property type="project" value="UniProtKB-SubCell"/>
</dbReference>